<sequence>MWTSSDFPALAQLKGCGNRSIIPDQAFLQIVQTAVTNAQANPDHFGNLNNSEMEEVARNIIEVSDPASRGSFNQVFFREVVNVVTTIFKSICNEAQKLLKEEIDCKAGTSQGNEGVFVTDTSSFVISDDLHVIPNNPTSILKMLESSGIENFAALEENTIQLGFEEFIHLLESSFSSQTPLSDIFFGTKSMNSQVPSIESPIPTRCDDSSKKMKVEIYVQKSTNRILSAHCSEDFIDFLFSLLTIPLGKVISLLNKNHESTLCIENMHHSVVELNVHEYLLSEKLKDKLLNPKLARYYPGFFKELTDESTKIDGFVRGPTKFLVTDDLFVSPLSSMSCFTYLQSLKVPPSDIEEQVINIGMNEASELLSASLTSTSVISNGLKFFIQKNAKQESEQSKV</sequence>
<accession>A0AAD8HUL7</accession>
<protein>
    <submittedName>
        <fullName evidence="1">Uncharacterized protein</fullName>
    </submittedName>
</protein>
<dbReference type="PANTHER" id="PTHR33103">
    <property type="entry name" value="OS01G0153900 PROTEIN"/>
    <property type="match status" value="1"/>
</dbReference>
<dbReference type="AlphaFoldDB" id="A0AAD8HUL7"/>
<dbReference type="EMBL" id="JAUIZM010000007">
    <property type="protein sequence ID" value="KAK1373181.1"/>
    <property type="molecule type" value="Genomic_DNA"/>
</dbReference>
<reference evidence="1" key="1">
    <citation type="submission" date="2023-02" db="EMBL/GenBank/DDBJ databases">
        <title>Genome of toxic invasive species Heracleum sosnowskyi carries increased number of genes despite the absence of recent whole-genome duplications.</title>
        <authorList>
            <person name="Schelkunov M."/>
            <person name="Shtratnikova V."/>
            <person name="Makarenko M."/>
            <person name="Klepikova A."/>
            <person name="Omelchenko D."/>
            <person name="Novikova G."/>
            <person name="Obukhova E."/>
            <person name="Bogdanov V."/>
            <person name="Penin A."/>
            <person name="Logacheva M."/>
        </authorList>
    </citation>
    <scope>NUCLEOTIDE SEQUENCE</scope>
    <source>
        <strain evidence="1">Hsosn_3</strain>
        <tissue evidence="1">Leaf</tissue>
    </source>
</reference>
<evidence type="ECO:0000313" key="1">
    <source>
        <dbReference type="EMBL" id="KAK1373181.1"/>
    </source>
</evidence>
<organism evidence="1 2">
    <name type="scientific">Heracleum sosnowskyi</name>
    <dbReference type="NCBI Taxonomy" id="360622"/>
    <lineage>
        <taxon>Eukaryota</taxon>
        <taxon>Viridiplantae</taxon>
        <taxon>Streptophyta</taxon>
        <taxon>Embryophyta</taxon>
        <taxon>Tracheophyta</taxon>
        <taxon>Spermatophyta</taxon>
        <taxon>Magnoliopsida</taxon>
        <taxon>eudicotyledons</taxon>
        <taxon>Gunneridae</taxon>
        <taxon>Pentapetalae</taxon>
        <taxon>asterids</taxon>
        <taxon>campanulids</taxon>
        <taxon>Apiales</taxon>
        <taxon>Apiaceae</taxon>
        <taxon>Apioideae</taxon>
        <taxon>apioid superclade</taxon>
        <taxon>Tordylieae</taxon>
        <taxon>Tordyliinae</taxon>
        <taxon>Heracleum</taxon>
    </lineage>
</organism>
<proteinExistence type="predicted"/>
<dbReference type="Pfam" id="PF05056">
    <property type="entry name" value="DUF674"/>
    <property type="match status" value="2"/>
</dbReference>
<dbReference type="PANTHER" id="PTHR33103:SF27">
    <property type="entry name" value="OS04G0594700 PROTEIN"/>
    <property type="match status" value="1"/>
</dbReference>
<keyword evidence="2" id="KW-1185">Reference proteome</keyword>
<dbReference type="InterPro" id="IPR007750">
    <property type="entry name" value="DUF674"/>
</dbReference>
<name>A0AAD8HUL7_9APIA</name>
<reference evidence="1" key="2">
    <citation type="submission" date="2023-05" db="EMBL/GenBank/DDBJ databases">
        <authorList>
            <person name="Schelkunov M.I."/>
        </authorList>
    </citation>
    <scope>NUCLEOTIDE SEQUENCE</scope>
    <source>
        <strain evidence="1">Hsosn_3</strain>
        <tissue evidence="1">Leaf</tissue>
    </source>
</reference>
<dbReference type="Proteomes" id="UP001237642">
    <property type="component" value="Unassembled WGS sequence"/>
</dbReference>
<comment type="caution">
    <text evidence="1">The sequence shown here is derived from an EMBL/GenBank/DDBJ whole genome shotgun (WGS) entry which is preliminary data.</text>
</comment>
<gene>
    <name evidence="1" type="ORF">POM88_029374</name>
</gene>
<evidence type="ECO:0000313" key="2">
    <source>
        <dbReference type="Proteomes" id="UP001237642"/>
    </source>
</evidence>